<dbReference type="EMBL" id="QGNW01001539">
    <property type="protein sequence ID" value="RVW37450.1"/>
    <property type="molecule type" value="Genomic_DNA"/>
</dbReference>
<reference evidence="1 2" key="1">
    <citation type="journal article" date="2018" name="PLoS Genet.">
        <title>Population sequencing reveals clonal diversity and ancestral inbreeding in the grapevine cultivar Chardonnay.</title>
        <authorList>
            <person name="Roach M.J."/>
            <person name="Johnson D.L."/>
            <person name="Bohlmann J."/>
            <person name="van Vuuren H.J."/>
            <person name="Jones S.J."/>
            <person name="Pretorius I.S."/>
            <person name="Schmidt S.A."/>
            <person name="Borneman A.R."/>
        </authorList>
    </citation>
    <scope>NUCLEOTIDE SEQUENCE [LARGE SCALE GENOMIC DNA]</scope>
    <source>
        <strain evidence="2">cv. Chardonnay</strain>
        <tissue evidence="1">Leaf</tissue>
    </source>
</reference>
<sequence length="88" mass="9883">MFAGDPLVFSITVIGLLLPDSDIRIPNNIQEALQILEWKTTIEKEIRTLEKNGTWELAELPEGKNPVGSKWIFIVKYKANVSVDRAGC</sequence>
<evidence type="ECO:0008006" key="3">
    <source>
        <dbReference type="Google" id="ProtNLM"/>
    </source>
</evidence>
<comment type="caution">
    <text evidence="1">The sequence shown here is derived from an EMBL/GenBank/DDBJ whole genome shotgun (WGS) entry which is preliminary data.</text>
</comment>
<gene>
    <name evidence="1" type="ORF">CK203_081700</name>
</gene>
<dbReference type="AlphaFoldDB" id="A0A438DPU3"/>
<proteinExistence type="predicted"/>
<name>A0A438DPU3_VITVI</name>
<dbReference type="Proteomes" id="UP000288805">
    <property type="component" value="Unassembled WGS sequence"/>
</dbReference>
<evidence type="ECO:0000313" key="2">
    <source>
        <dbReference type="Proteomes" id="UP000288805"/>
    </source>
</evidence>
<protein>
    <recommendedName>
        <fullName evidence="3">Mitochondrial protein</fullName>
    </recommendedName>
</protein>
<organism evidence="1 2">
    <name type="scientific">Vitis vinifera</name>
    <name type="common">Grape</name>
    <dbReference type="NCBI Taxonomy" id="29760"/>
    <lineage>
        <taxon>Eukaryota</taxon>
        <taxon>Viridiplantae</taxon>
        <taxon>Streptophyta</taxon>
        <taxon>Embryophyta</taxon>
        <taxon>Tracheophyta</taxon>
        <taxon>Spermatophyta</taxon>
        <taxon>Magnoliopsida</taxon>
        <taxon>eudicotyledons</taxon>
        <taxon>Gunneridae</taxon>
        <taxon>Pentapetalae</taxon>
        <taxon>rosids</taxon>
        <taxon>Vitales</taxon>
        <taxon>Vitaceae</taxon>
        <taxon>Viteae</taxon>
        <taxon>Vitis</taxon>
    </lineage>
</organism>
<evidence type="ECO:0000313" key="1">
    <source>
        <dbReference type="EMBL" id="RVW37450.1"/>
    </source>
</evidence>
<accession>A0A438DPU3</accession>